<dbReference type="GO" id="GO:0016887">
    <property type="term" value="F:ATP hydrolysis activity"/>
    <property type="evidence" value="ECO:0007669"/>
    <property type="project" value="InterPro"/>
</dbReference>
<dbReference type="Proteomes" id="UP001151699">
    <property type="component" value="Chromosome X"/>
</dbReference>
<dbReference type="GO" id="GO:0140359">
    <property type="term" value="F:ABC-type transporter activity"/>
    <property type="evidence" value="ECO:0007669"/>
    <property type="project" value="InterPro"/>
</dbReference>
<dbReference type="PANTHER" id="PTHR19229:SF250">
    <property type="entry name" value="ABC TRANSPORTER DOMAIN-CONTAINING PROTEIN-RELATED"/>
    <property type="match status" value="1"/>
</dbReference>
<dbReference type="GO" id="GO:0016020">
    <property type="term" value="C:membrane"/>
    <property type="evidence" value="ECO:0007669"/>
    <property type="project" value="UniProtKB-SubCell"/>
</dbReference>
<dbReference type="Pfam" id="PF00005">
    <property type="entry name" value="ABC_tran"/>
    <property type="match status" value="1"/>
</dbReference>
<evidence type="ECO:0000256" key="3">
    <source>
        <dbReference type="ARBA" id="ARBA00022692"/>
    </source>
</evidence>
<evidence type="ECO:0000256" key="5">
    <source>
        <dbReference type="ARBA" id="ARBA00022741"/>
    </source>
</evidence>
<dbReference type="GO" id="GO:0005319">
    <property type="term" value="F:lipid transporter activity"/>
    <property type="evidence" value="ECO:0007669"/>
    <property type="project" value="TreeGrafter"/>
</dbReference>
<dbReference type="InterPro" id="IPR003593">
    <property type="entry name" value="AAA+_ATPase"/>
</dbReference>
<reference evidence="11" key="1">
    <citation type="submission" date="2022-07" db="EMBL/GenBank/DDBJ databases">
        <authorList>
            <person name="Trinca V."/>
            <person name="Uliana J.V.C."/>
            <person name="Torres T.T."/>
            <person name="Ward R.J."/>
            <person name="Monesi N."/>
        </authorList>
    </citation>
    <scope>NUCLEOTIDE SEQUENCE</scope>
    <source>
        <strain evidence="11">HSMRA1968</strain>
        <tissue evidence="11">Whole embryos</tissue>
    </source>
</reference>
<feature type="non-terminal residue" evidence="11">
    <location>
        <position position="691"/>
    </location>
</feature>
<evidence type="ECO:0000259" key="10">
    <source>
        <dbReference type="PROSITE" id="PS50893"/>
    </source>
</evidence>
<feature type="non-terminal residue" evidence="11">
    <location>
        <position position="1"/>
    </location>
</feature>
<gene>
    <name evidence="11" type="primary">Abca3_2</name>
    <name evidence="11" type="ORF">Bhyg_11653</name>
</gene>
<dbReference type="EMBL" id="WJQU01000003">
    <property type="protein sequence ID" value="KAJ6638915.1"/>
    <property type="molecule type" value="Genomic_DNA"/>
</dbReference>
<proteinExistence type="predicted"/>
<evidence type="ECO:0000256" key="6">
    <source>
        <dbReference type="ARBA" id="ARBA00022840"/>
    </source>
</evidence>
<organism evidence="11 12">
    <name type="scientific">Pseudolycoriella hygida</name>
    <dbReference type="NCBI Taxonomy" id="35572"/>
    <lineage>
        <taxon>Eukaryota</taxon>
        <taxon>Metazoa</taxon>
        <taxon>Ecdysozoa</taxon>
        <taxon>Arthropoda</taxon>
        <taxon>Hexapoda</taxon>
        <taxon>Insecta</taxon>
        <taxon>Pterygota</taxon>
        <taxon>Neoptera</taxon>
        <taxon>Endopterygota</taxon>
        <taxon>Diptera</taxon>
        <taxon>Nematocera</taxon>
        <taxon>Sciaroidea</taxon>
        <taxon>Sciaridae</taxon>
        <taxon>Pseudolycoriella</taxon>
    </lineage>
</organism>
<keyword evidence="6" id="KW-0067">ATP-binding</keyword>
<comment type="caution">
    <text evidence="11">The sequence shown here is derived from an EMBL/GenBank/DDBJ whole genome shotgun (WGS) entry which is preliminary data.</text>
</comment>
<keyword evidence="12" id="KW-1185">Reference proteome</keyword>
<dbReference type="PANTHER" id="PTHR19229">
    <property type="entry name" value="ATP-BINDING CASSETTE TRANSPORTER SUBFAMILY A ABCA"/>
    <property type="match status" value="1"/>
</dbReference>
<feature type="transmembrane region" description="Helical" evidence="9">
    <location>
        <begin position="163"/>
        <end position="184"/>
    </location>
</feature>
<accession>A0A9Q0MXK6</accession>
<evidence type="ECO:0000256" key="7">
    <source>
        <dbReference type="ARBA" id="ARBA00022989"/>
    </source>
</evidence>
<sequence>LKRFGYKHVVKHDRHSIDTINRFSDWDLVQQWKLVYLPKNEYLEKLLNKTIELLKLDGIMSADTSKQLEDIMNNQRFFAGIEFDHQANITELPNELIYKLRVPSSDHRLFYSNKQFLHVQNAIARSFIQLKNKSDIVLPEIQMNQYPYIFSDDSVGIFKVVGIIYGLVVLICLSFSAMNTVRYISIEKEKQLKEVMKIMGLPNWLHWTSWFTRTMIFMLITITIIAGIMKHLCNNVLLFGKRFVLQSQHSNNCTTNSVVYSFFASLSFNTAMIHGFQLVLLFELTQNGINWDLMWEPALFEGDITLGIIMMYLLADYGVPEKWYFPFSKQFWCGTKTKDLNDGNTHSSNPNIESDPNDLYVGIKVRNLRKVYAKKKVAVNGLTMNIFDDQITVLLGHNGAGKTTTMLMLTGMLSPSSGTAIINRYDIRKNIQKARGSIGLCPQHNILFDQLTVREHIEFYGRLKGLTKRQVQIEVNRYTAQLGMRLMINSRAKNLSGGMKRKLSVTIALCGESKVVFLDEPTTGMDVVARRALWDLLLYEKRDRTIILTTHFMDEADILGDRIAIMAEGELKCYGTPFFLKKRFESGYRLICEKNDVCDPSNVTGLLQQFIPQIGIKSENARELVYILPVANVNTFEAMFEQLEEKQQELNLSSFGVSLTPLEEIFFKVLFTALWRHLPTVCKSISNCRQK</sequence>
<evidence type="ECO:0000256" key="4">
    <source>
        <dbReference type="ARBA" id="ARBA00022737"/>
    </source>
</evidence>
<evidence type="ECO:0000256" key="1">
    <source>
        <dbReference type="ARBA" id="ARBA00004141"/>
    </source>
</evidence>
<dbReference type="InterPro" id="IPR013525">
    <property type="entry name" value="ABC2_TM"/>
</dbReference>
<feature type="transmembrane region" description="Helical" evidence="9">
    <location>
        <begin position="204"/>
        <end position="229"/>
    </location>
</feature>
<keyword evidence="4" id="KW-0677">Repeat</keyword>
<keyword evidence="3 9" id="KW-0812">Transmembrane</keyword>
<dbReference type="GO" id="GO:0005524">
    <property type="term" value="F:ATP binding"/>
    <property type="evidence" value="ECO:0007669"/>
    <property type="project" value="UniProtKB-KW"/>
</dbReference>
<evidence type="ECO:0000313" key="11">
    <source>
        <dbReference type="EMBL" id="KAJ6638915.1"/>
    </source>
</evidence>
<name>A0A9Q0MXK6_9DIPT</name>
<protein>
    <submittedName>
        <fullName evidence="11">Phospholipid-transporting ATPase ABCA3</fullName>
    </submittedName>
</protein>
<dbReference type="Pfam" id="PF12698">
    <property type="entry name" value="ABC2_membrane_3"/>
    <property type="match status" value="1"/>
</dbReference>
<dbReference type="InterPro" id="IPR003439">
    <property type="entry name" value="ABC_transporter-like_ATP-bd"/>
</dbReference>
<dbReference type="InterPro" id="IPR027417">
    <property type="entry name" value="P-loop_NTPase"/>
</dbReference>
<dbReference type="SMART" id="SM00382">
    <property type="entry name" value="AAA"/>
    <property type="match status" value="1"/>
</dbReference>
<dbReference type="AlphaFoldDB" id="A0A9Q0MXK6"/>
<dbReference type="InterPro" id="IPR026082">
    <property type="entry name" value="ABCA"/>
</dbReference>
<feature type="domain" description="ABC transporter" evidence="10">
    <location>
        <begin position="363"/>
        <end position="593"/>
    </location>
</feature>
<dbReference type="CDD" id="cd03263">
    <property type="entry name" value="ABC_subfamily_A"/>
    <property type="match status" value="1"/>
</dbReference>
<keyword evidence="5" id="KW-0547">Nucleotide-binding</keyword>
<dbReference type="Gene3D" id="3.40.50.300">
    <property type="entry name" value="P-loop containing nucleotide triphosphate hydrolases"/>
    <property type="match status" value="1"/>
</dbReference>
<keyword evidence="2" id="KW-0813">Transport</keyword>
<evidence type="ECO:0000256" key="2">
    <source>
        <dbReference type="ARBA" id="ARBA00022448"/>
    </source>
</evidence>
<evidence type="ECO:0000256" key="8">
    <source>
        <dbReference type="ARBA" id="ARBA00023136"/>
    </source>
</evidence>
<dbReference type="SUPFAM" id="SSF52540">
    <property type="entry name" value="P-loop containing nucleoside triphosphate hydrolases"/>
    <property type="match status" value="1"/>
</dbReference>
<dbReference type="OrthoDB" id="8061355at2759"/>
<evidence type="ECO:0000256" key="9">
    <source>
        <dbReference type="SAM" id="Phobius"/>
    </source>
</evidence>
<evidence type="ECO:0000313" key="12">
    <source>
        <dbReference type="Proteomes" id="UP001151699"/>
    </source>
</evidence>
<dbReference type="PROSITE" id="PS50893">
    <property type="entry name" value="ABC_TRANSPORTER_2"/>
    <property type="match status" value="1"/>
</dbReference>
<keyword evidence="8 9" id="KW-0472">Membrane</keyword>
<keyword evidence="7 9" id="KW-1133">Transmembrane helix</keyword>
<dbReference type="FunFam" id="3.40.50.300:FF:000298">
    <property type="entry name" value="ATP-binding cassette sub-family A member 12"/>
    <property type="match status" value="1"/>
</dbReference>
<comment type="subcellular location">
    <subcellularLocation>
        <location evidence="1">Membrane</location>
        <topology evidence="1">Multi-pass membrane protein</topology>
    </subcellularLocation>
</comment>